<comment type="caution">
    <text evidence="1">The sequence shown here is derived from an EMBL/GenBank/DDBJ whole genome shotgun (WGS) entry which is preliminary data.</text>
</comment>
<reference evidence="1" key="1">
    <citation type="submission" date="2019-08" db="EMBL/GenBank/DDBJ databases">
        <authorList>
            <person name="Kucharzyk K."/>
            <person name="Murdoch R.W."/>
            <person name="Higgins S."/>
            <person name="Loffler F."/>
        </authorList>
    </citation>
    <scope>NUCLEOTIDE SEQUENCE</scope>
</reference>
<sequence>MHPGDLILRGEIFRDRQRIFTMLFHAKRQRLKTKIEVEGVLRGLDRAKVPHKLRRRLRDVCLFAKAFGIYDAVIRFVRRGEAGEAGGIVQPVEVAAVYNATADADRVAVHVFRGRVGDDIRAPLKRTAVDRGCKRVVDDERHAVRMREARKLLDIQDGNAGVCDGFAKKRLGVGAKILRELLFRQRLIDKRAFDAHFFQRYAEEIEGAAVDRGGGDEVVARFADVEDREKVRSLAGRGQHRSHAALQGADLGSDGVVGRVLQTGIEISLRLKVEQSPHIVAGVIFKSCALVDRQLAGHAVSGGISFVQALRFHALFHPCSSKRHLKHIIPRCKRFGNHTADPLFRRRARCALTAFIKRCYSHSGRTKQLWKPYFFKMRIR</sequence>
<evidence type="ECO:0000313" key="1">
    <source>
        <dbReference type="EMBL" id="MPM86765.1"/>
    </source>
</evidence>
<organism evidence="1">
    <name type="scientific">bioreactor metagenome</name>
    <dbReference type="NCBI Taxonomy" id="1076179"/>
    <lineage>
        <taxon>unclassified sequences</taxon>
        <taxon>metagenomes</taxon>
        <taxon>ecological metagenomes</taxon>
    </lineage>
</organism>
<name>A0A645DC51_9ZZZZ</name>
<dbReference type="EMBL" id="VSSQ01034729">
    <property type="protein sequence ID" value="MPM86765.1"/>
    <property type="molecule type" value="Genomic_DNA"/>
</dbReference>
<protein>
    <submittedName>
        <fullName evidence="1">Uncharacterized protein</fullName>
    </submittedName>
</protein>
<gene>
    <name evidence="1" type="ORF">SDC9_133857</name>
</gene>
<dbReference type="AlphaFoldDB" id="A0A645DC51"/>
<accession>A0A645DC51</accession>
<proteinExistence type="predicted"/>